<keyword evidence="2" id="KW-1185">Reference proteome</keyword>
<dbReference type="EMBL" id="OU900100">
    <property type="protein sequence ID" value="CAG9864233.1"/>
    <property type="molecule type" value="Genomic_DNA"/>
</dbReference>
<dbReference type="AlphaFoldDB" id="A0A9N9XTY8"/>
<accession>A0A9N9XTY8</accession>
<evidence type="ECO:0000313" key="2">
    <source>
        <dbReference type="Proteomes" id="UP001153712"/>
    </source>
</evidence>
<proteinExistence type="predicted"/>
<name>A0A9N9XTY8_PHYSR</name>
<organism evidence="1 2">
    <name type="scientific">Phyllotreta striolata</name>
    <name type="common">Striped flea beetle</name>
    <name type="synonym">Crioceris striolata</name>
    <dbReference type="NCBI Taxonomy" id="444603"/>
    <lineage>
        <taxon>Eukaryota</taxon>
        <taxon>Metazoa</taxon>
        <taxon>Ecdysozoa</taxon>
        <taxon>Arthropoda</taxon>
        <taxon>Hexapoda</taxon>
        <taxon>Insecta</taxon>
        <taxon>Pterygota</taxon>
        <taxon>Neoptera</taxon>
        <taxon>Endopterygota</taxon>
        <taxon>Coleoptera</taxon>
        <taxon>Polyphaga</taxon>
        <taxon>Cucujiformia</taxon>
        <taxon>Chrysomeloidea</taxon>
        <taxon>Chrysomelidae</taxon>
        <taxon>Galerucinae</taxon>
        <taxon>Alticini</taxon>
        <taxon>Phyllotreta</taxon>
    </lineage>
</organism>
<sequence length="109" mass="11955">MLNLSIILVNKNMKKIVFTLLISCIFVNVTSFFVCTPNYCTGVQCEEANCNSTQILVPKGSFCGCCPECYRKLNKGDTCNSPFIGVPFRGICADGLICGPNNKCIEKKI</sequence>
<protein>
    <submittedName>
        <fullName evidence="1">Uncharacterized protein</fullName>
    </submittedName>
</protein>
<reference evidence="1" key="1">
    <citation type="submission" date="2022-01" db="EMBL/GenBank/DDBJ databases">
        <authorList>
            <person name="King R."/>
        </authorList>
    </citation>
    <scope>NUCLEOTIDE SEQUENCE</scope>
</reference>
<dbReference type="OrthoDB" id="6728452at2759"/>
<gene>
    <name evidence="1" type="ORF">PHYEVI_LOCUS10490</name>
</gene>
<dbReference type="Proteomes" id="UP001153712">
    <property type="component" value="Chromosome 7"/>
</dbReference>
<evidence type="ECO:0000313" key="1">
    <source>
        <dbReference type="EMBL" id="CAG9864233.1"/>
    </source>
</evidence>